<dbReference type="STRING" id="1279009.ADICEAN_03577"/>
<dbReference type="AlphaFoldDB" id="M7N276"/>
<dbReference type="Pfam" id="PF10127">
    <property type="entry name" value="RlaP"/>
    <property type="match status" value="1"/>
</dbReference>
<dbReference type="RefSeq" id="WP_009196957.1">
    <property type="nucleotide sequence ID" value="NZ_AODQ01000127.1"/>
</dbReference>
<dbReference type="eggNOG" id="COG3541">
    <property type="taxonomic scope" value="Bacteria"/>
</dbReference>
<reference evidence="1 2" key="1">
    <citation type="journal article" date="2013" name="Genome Announc.">
        <title>Draft Genome Sequence of Cesiribacter andamanensis Strain AMV16T, Isolated from a Soil Sample from a Mud Volcano in the Andaman Islands, India.</title>
        <authorList>
            <person name="Shivaji S."/>
            <person name="Ara S."/>
            <person name="Begum Z."/>
            <person name="Srinivas T.N."/>
            <person name="Singh A."/>
            <person name="Kumar Pinnaka A."/>
        </authorList>
    </citation>
    <scope>NUCLEOTIDE SEQUENCE [LARGE SCALE GENOMIC DNA]</scope>
    <source>
        <strain evidence="1 2">AMV16</strain>
    </source>
</reference>
<dbReference type="PANTHER" id="PTHR34817:SF2">
    <property type="entry name" value="NUCLEOTIDYLTRANSFERASE"/>
    <property type="match status" value="1"/>
</dbReference>
<organism evidence="1 2">
    <name type="scientific">Cesiribacter andamanensis AMV16</name>
    <dbReference type="NCBI Taxonomy" id="1279009"/>
    <lineage>
        <taxon>Bacteria</taxon>
        <taxon>Pseudomonadati</taxon>
        <taxon>Bacteroidota</taxon>
        <taxon>Cytophagia</taxon>
        <taxon>Cytophagales</taxon>
        <taxon>Cesiribacteraceae</taxon>
        <taxon>Cesiribacter</taxon>
    </lineage>
</organism>
<evidence type="ECO:0000313" key="1">
    <source>
        <dbReference type="EMBL" id="EMR01306.1"/>
    </source>
</evidence>
<name>M7N276_9BACT</name>
<dbReference type="Proteomes" id="UP000011910">
    <property type="component" value="Unassembled WGS sequence"/>
</dbReference>
<comment type="caution">
    <text evidence="1">The sequence shown here is derived from an EMBL/GenBank/DDBJ whole genome shotgun (WGS) entry which is preliminary data.</text>
</comment>
<evidence type="ECO:0000313" key="2">
    <source>
        <dbReference type="Proteomes" id="UP000011910"/>
    </source>
</evidence>
<dbReference type="GO" id="GO:0016740">
    <property type="term" value="F:transferase activity"/>
    <property type="evidence" value="ECO:0007669"/>
    <property type="project" value="UniProtKB-KW"/>
</dbReference>
<protein>
    <submittedName>
        <fullName evidence="1">Putative nucleotidyltransferase</fullName>
    </submittedName>
</protein>
<dbReference type="InterPro" id="IPR018775">
    <property type="entry name" value="RlaP"/>
</dbReference>
<dbReference type="PANTHER" id="PTHR34817">
    <property type="entry name" value="NUCLEOTIDYLTRANSFERASE"/>
    <property type="match status" value="1"/>
</dbReference>
<dbReference type="OrthoDB" id="9796845at2"/>
<keyword evidence="1" id="KW-0808">Transferase</keyword>
<gene>
    <name evidence="1" type="ORF">ADICEAN_03577</name>
</gene>
<sequence>MKIQILSALQQLEKQYNIRILLASETGSRSWGFPSPDSDYDVRFIYCHPLDWYLSIDEKKDTIEQLVGELDLVGWDLRKSLRLMRKSNAALFERLQSPIVYRQEPQFREELLVLAGEYFSCRAGLHHYLSMAFRYRQICEESSEVRLKDYFYLLRTCLASLWIVEKRSVPPMEFRELLPLIRDKALQATLLELVALKARVDERYVHPRNPQLDSYVKEIMGYCEGRAADVSKYEGSIAPLNQFFQKIASADGAAKTPEPI</sequence>
<dbReference type="EMBL" id="AODQ01000127">
    <property type="protein sequence ID" value="EMR01306.1"/>
    <property type="molecule type" value="Genomic_DNA"/>
</dbReference>
<dbReference type="PATRIC" id="fig|1279009.4.peg.3620"/>
<accession>M7N276</accession>
<proteinExistence type="predicted"/>
<keyword evidence="2" id="KW-1185">Reference proteome</keyword>